<feature type="region of interest" description="Disordered" evidence="1">
    <location>
        <begin position="1"/>
        <end position="86"/>
    </location>
</feature>
<sequence length="1061" mass="119372">MPASLLLTSSPTLRGVNRNESTRSDSSAASNTSQSSATGNKKVSFNKAVRVKKYPRPKKSDAGLYDESHDANGSATPVNGSDEIPGSPGKRFWFKVYKNKHRQSPDLNEFRPKNNVIYYGNDVGGDTNGYYPDDVISYHPNPSVLNYPVFTAECGTQTPTRKSDTSSRTALLGNEFTPLHPSQMPSGPPEVRRNYVKKIVNRFNEEAVLQRQRSVEDQPGSPQMSPPGSPRQHSTPKHHIPVPPPPPPPVAPYSSYPPVNLPPQPEGLFTTPRSKKNHIVNGVKVMFGMDDSKGDQHDNNHTFRRDSPDSKSRDRSDEDIKSKTGTGSYKTEIVISDGSETGVKTPYPPHDTFLFGDEPSHSLVKRNGGMDISRGRDDRGYGNGYYYEEDGDEPSRRGKYHIEAWDTGNELLFDTTDVNTATARTDKGQFMSTVGEKHQLWRNNKRIVVYEEQSPTIIRRKAKSQSDLLNADDKPSPEEKLDKGVSTDELFISKSDKRDTLSKKQKDSWLRHFRSATKDKGIQCNKVPTDEPQELYGFGKYRIIRPRNGTVSAFSNVPKIEKLKHKDQTVSNQVDGHNGKNSVIYSQVDKTKKKKGGEKEKKKHLFSEDGKIGSLFKSRSEPLYIGPPPKNQQHAEEEIDEESYYEDKGEKVIKTSKKSFGFRLGTEERNRRSPYYEEDWYNVDGDVEAVERQKRRGKSHRDIAEVRQEIAEEEISDASSLSNGEQKRNGGGAGSVMREVDYKKREISYENVPRSDGESGSQNNVGSGLWYRDADEDYRKEMAQSEVSYPAGNSVGSDRFYTVDRREKSSKKLPPPSPRAYTLDRRHMKNKEKQKPVPNTSGVKILVNGKEVKDKTSTKKSKKREDPSSVQSDPLCVRGGLAAAYQARQRAAVRRSNSSVSGLSNSKYHSGSSPNIRRIVASSDISAASSESESSRVRRPLVMYIPGVSHPEKSSENEDRVSSSIARSQSMMAPTRPPRMVKRINQRGHKGSKMDLYRNGDIYEEDEIMPLASETSRKKPPKVPVDSKKQNDIKRRHSMPKDTKFSWLSKWRLRGKPSREP</sequence>
<feature type="compositionally biased region" description="Basic and acidic residues" evidence="1">
    <location>
        <begin position="850"/>
        <end position="867"/>
    </location>
</feature>
<keyword evidence="3" id="KW-1185">Reference proteome</keyword>
<feature type="region of interest" description="Disordered" evidence="1">
    <location>
        <begin position="618"/>
        <end position="769"/>
    </location>
</feature>
<feature type="region of interest" description="Disordered" evidence="1">
    <location>
        <begin position="288"/>
        <end position="332"/>
    </location>
</feature>
<name>A0A4Y2CC70_ARAVE</name>
<feature type="region of interest" description="Disordered" evidence="1">
    <location>
        <begin position="353"/>
        <end position="376"/>
    </location>
</feature>
<reference evidence="2 3" key="1">
    <citation type="journal article" date="2019" name="Sci. Rep.">
        <title>Orb-weaving spider Araneus ventricosus genome elucidates the spidroin gene catalogue.</title>
        <authorList>
            <person name="Kono N."/>
            <person name="Nakamura H."/>
            <person name="Ohtoshi R."/>
            <person name="Moran D.A.P."/>
            <person name="Shinohara A."/>
            <person name="Yoshida Y."/>
            <person name="Fujiwara M."/>
            <person name="Mori M."/>
            <person name="Tomita M."/>
            <person name="Arakawa K."/>
        </authorList>
    </citation>
    <scope>NUCLEOTIDE SEQUENCE [LARGE SCALE GENOMIC DNA]</scope>
</reference>
<feature type="region of interest" description="Disordered" evidence="1">
    <location>
        <begin position="461"/>
        <end position="485"/>
    </location>
</feature>
<feature type="compositionally biased region" description="Basic and acidic residues" evidence="1">
    <location>
        <begin position="58"/>
        <end position="70"/>
    </location>
</feature>
<feature type="compositionally biased region" description="Polar residues" evidence="1">
    <location>
        <begin position="569"/>
        <end position="585"/>
    </location>
</feature>
<feature type="compositionally biased region" description="Basic and acidic residues" evidence="1">
    <location>
        <begin position="1025"/>
        <end position="1044"/>
    </location>
</feature>
<feature type="compositionally biased region" description="Basic and acidic residues" evidence="1">
    <location>
        <begin position="665"/>
        <end position="675"/>
    </location>
</feature>
<proteinExistence type="predicted"/>
<accession>A0A4Y2CC70</accession>
<organism evidence="2 3">
    <name type="scientific">Araneus ventricosus</name>
    <name type="common">Orbweaver spider</name>
    <name type="synonym">Epeira ventricosa</name>
    <dbReference type="NCBI Taxonomy" id="182803"/>
    <lineage>
        <taxon>Eukaryota</taxon>
        <taxon>Metazoa</taxon>
        <taxon>Ecdysozoa</taxon>
        <taxon>Arthropoda</taxon>
        <taxon>Chelicerata</taxon>
        <taxon>Arachnida</taxon>
        <taxon>Araneae</taxon>
        <taxon>Araneomorphae</taxon>
        <taxon>Entelegynae</taxon>
        <taxon>Araneoidea</taxon>
        <taxon>Araneidae</taxon>
        <taxon>Araneus</taxon>
    </lineage>
</organism>
<dbReference type="OrthoDB" id="6511853at2759"/>
<protein>
    <submittedName>
        <fullName evidence="2">Uncharacterized protein</fullName>
    </submittedName>
</protein>
<feature type="compositionally biased region" description="Pro residues" evidence="1">
    <location>
        <begin position="241"/>
        <end position="251"/>
    </location>
</feature>
<gene>
    <name evidence="2" type="ORF">AVEN_209731_1</name>
</gene>
<dbReference type="Proteomes" id="UP000499080">
    <property type="component" value="Unassembled WGS sequence"/>
</dbReference>
<feature type="compositionally biased region" description="Basic and acidic residues" evidence="1">
    <location>
        <begin position="700"/>
        <end position="710"/>
    </location>
</feature>
<comment type="caution">
    <text evidence="2">The sequence shown here is derived from an EMBL/GenBank/DDBJ whole genome shotgun (WGS) entry which is preliminary data.</text>
</comment>
<feature type="region of interest" description="Disordered" evidence="1">
    <location>
        <begin position="781"/>
        <end position="917"/>
    </location>
</feature>
<feature type="compositionally biased region" description="Basic and acidic residues" evidence="1">
    <location>
        <begin position="290"/>
        <end position="322"/>
    </location>
</feature>
<feature type="region of interest" description="Disordered" evidence="1">
    <location>
        <begin position="946"/>
        <end position="1061"/>
    </location>
</feature>
<evidence type="ECO:0000313" key="2">
    <source>
        <dbReference type="EMBL" id="GBM02032.1"/>
    </source>
</evidence>
<feature type="compositionally biased region" description="Low complexity" evidence="1">
    <location>
        <begin position="1"/>
        <end position="13"/>
    </location>
</feature>
<feature type="compositionally biased region" description="Basic residues" evidence="1">
    <location>
        <begin position="979"/>
        <end position="991"/>
    </location>
</feature>
<feature type="region of interest" description="Disordered" evidence="1">
    <location>
        <begin position="207"/>
        <end position="276"/>
    </location>
</feature>
<evidence type="ECO:0000313" key="3">
    <source>
        <dbReference type="Proteomes" id="UP000499080"/>
    </source>
</evidence>
<feature type="compositionally biased region" description="Basic and acidic residues" evidence="1">
    <location>
        <begin position="950"/>
        <end position="961"/>
    </location>
</feature>
<feature type="compositionally biased region" description="Basic and acidic residues" evidence="1">
    <location>
        <begin position="471"/>
        <end position="485"/>
    </location>
</feature>
<feature type="compositionally biased region" description="Basic residues" evidence="1">
    <location>
        <begin position="1051"/>
        <end position="1061"/>
    </location>
</feature>
<feature type="compositionally biased region" description="Low complexity" evidence="1">
    <location>
        <begin position="882"/>
        <end position="906"/>
    </location>
</feature>
<evidence type="ECO:0000256" key="1">
    <source>
        <dbReference type="SAM" id="MobiDB-lite"/>
    </source>
</evidence>
<feature type="region of interest" description="Disordered" evidence="1">
    <location>
        <begin position="566"/>
        <end position="604"/>
    </location>
</feature>
<feature type="compositionally biased region" description="Low complexity" evidence="1">
    <location>
        <begin position="24"/>
        <end position="38"/>
    </location>
</feature>
<dbReference type="AlphaFoldDB" id="A0A4Y2CC70"/>
<feature type="compositionally biased region" description="Basic and acidic residues" evidence="1">
    <location>
        <begin position="738"/>
        <end position="757"/>
    </location>
</feature>
<dbReference type="EMBL" id="BGPR01000176">
    <property type="protein sequence ID" value="GBM02032.1"/>
    <property type="molecule type" value="Genomic_DNA"/>
</dbReference>
<feature type="compositionally biased region" description="Acidic residues" evidence="1">
    <location>
        <begin position="676"/>
        <end position="688"/>
    </location>
</feature>
<feature type="compositionally biased region" description="Polar residues" evidence="1">
    <location>
        <begin position="962"/>
        <end position="972"/>
    </location>
</feature>